<proteinExistence type="predicted"/>
<feature type="compositionally biased region" description="Polar residues" evidence="3">
    <location>
        <begin position="235"/>
        <end position="249"/>
    </location>
</feature>
<dbReference type="PANTHER" id="PTHR22903">
    <property type="entry name" value="PLEKHH PROTEIN"/>
    <property type="match status" value="1"/>
</dbReference>
<evidence type="ECO:0000256" key="3">
    <source>
        <dbReference type="SAM" id="MobiDB-lite"/>
    </source>
</evidence>
<accession>A0ABD2G7S1</accession>
<dbReference type="PANTHER" id="PTHR22903:SF3">
    <property type="entry name" value="PLECKSTRIN HOMOLOGY DOMAIN-CONTAINING FAMILY H MEMBER 2"/>
    <property type="match status" value="1"/>
</dbReference>
<sequence>MAEGEEAMSQEDWKDKCVVLEALLMKFRVQIIKIRELTADKIQQLETQVIDAEKRAFTAHQQVQWMEEKLKAPDSQSGDSEVRLFQRCQELQAVVQEKEDVIAQLEQQLEEQKQIRLQDSKTVEEKAAKIKEWVMLKLSEFEVENAALRETNKQQEAQILELQKQVQAFEQKCGAGRGVLCRQGEAQRLSSLTFGCFQVRGKSPQVLTGPAPCQRTLSTQGEAEDIEENEISGEQAASSGTNDDIQTPDPTGHLGDDSASESLGDPARGPESRGVSSVLSSAASEGELGGGSSGGVEFSRPGSETYLTASDDSSSLFDDDMQRAERPRFSLLGSSDGPLGGCKEEEEEEGGAKLEDYTSEELNKRFQSQRLDSSSSSSEPNTPSPILTPALTPKRPNPAPGPEGQPRLPQTAPPADPGRIQADERNSG</sequence>
<feature type="region of interest" description="Disordered" evidence="3">
    <location>
        <begin position="204"/>
        <end position="428"/>
    </location>
</feature>
<evidence type="ECO:0000256" key="1">
    <source>
        <dbReference type="ARBA" id="ARBA00022737"/>
    </source>
</evidence>
<reference evidence="4 5" key="2">
    <citation type="journal article" date="2024" name="G3 (Bethesda)">
        <title>The genome of the cryopelagic Antarctic bald notothen, Trematomus borchgrevinki.</title>
        <authorList>
            <person name="Rayamajhi N."/>
            <person name="Rivera-Colon A.G."/>
            <person name="Minhas B.F."/>
            <person name="Cheng C.C."/>
            <person name="Catchen J.M."/>
        </authorList>
    </citation>
    <scope>NUCLEOTIDE SEQUENCE [LARGE SCALE GENOMIC DNA]</scope>
    <source>
        <strain evidence="4">AGRC-2024</strain>
    </source>
</reference>
<keyword evidence="5" id="KW-1185">Reference proteome</keyword>
<feature type="compositionally biased region" description="Basic and acidic residues" evidence="3">
    <location>
        <begin position="350"/>
        <end position="364"/>
    </location>
</feature>
<name>A0ABD2G7S1_PAGBO</name>
<evidence type="ECO:0000313" key="5">
    <source>
        <dbReference type="Proteomes" id="UP001619887"/>
    </source>
</evidence>
<keyword evidence="2" id="KW-0175">Coiled coil</keyword>
<evidence type="ECO:0000313" key="4">
    <source>
        <dbReference type="EMBL" id="KAL3049965.1"/>
    </source>
</evidence>
<dbReference type="EMBL" id="JBIYXZ010002081">
    <property type="protein sequence ID" value="KAL3049965.1"/>
    <property type="molecule type" value="Genomic_DNA"/>
</dbReference>
<feature type="compositionally biased region" description="Acidic residues" evidence="3">
    <location>
        <begin position="222"/>
        <end position="231"/>
    </location>
</feature>
<keyword evidence="1" id="KW-0677">Repeat</keyword>
<reference evidence="4 5" key="1">
    <citation type="journal article" date="2022" name="G3 (Bethesda)">
        <title>Evaluating Illumina-, Nanopore-, and PacBio-based genome assembly strategies with the bald notothen, Trematomus borchgrevinki.</title>
        <authorList>
            <person name="Rayamajhi N."/>
            <person name="Cheng C.C."/>
            <person name="Catchen J.M."/>
        </authorList>
    </citation>
    <scope>NUCLEOTIDE SEQUENCE [LARGE SCALE GENOMIC DNA]</scope>
    <source>
        <strain evidence="4">AGRC-2024</strain>
    </source>
</reference>
<feature type="coiled-coil region" evidence="2">
    <location>
        <begin position="88"/>
        <end position="172"/>
    </location>
</feature>
<protein>
    <submittedName>
        <fullName evidence="4">Uncharacterized protein</fullName>
    </submittedName>
</protein>
<gene>
    <name evidence="4" type="ORF">OYC64_012098</name>
</gene>
<dbReference type="Proteomes" id="UP001619887">
    <property type="component" value="Unassembled WGS sequence"/>
</dbReference>
<evidence type="ECO:0000256" key="2">
    <source>
        <dbReference type="SAM" id="Coils"/>
    </source>
</evidence>
<dbReference type="AlphaFoldDB" id="A0ABD2G7S1"/>
<organism evidence="4 5">
    <name type="scientific">Pagothenia borchgrevinki</name>
    <name type="common">Bald rockcod</name>
    <name type="synonym">Trematomus borchgrevinki</name>
    <dbReference type="NCBI Taxonomy" id="8213"/>
    <lineage>
        <taxon>Eukaryota</taxon>
        <taxon>Metazoa</taxon>
        <taxon>Chordata</taxon>
        <taxon>Craniata</taxon>
        <taxon>Vertebrata</taxon>
        <taxon>Euteleostomi</taxon>
        <taxon>Actinopterygii</taxon>
        <taxon>Neopterygii</taxon>
        <taxon>Teleostei</taxon>
        <taxon>Neoteleostei</taxon>
        <taxon>Acanthomorphata</taxon>
        <taxon>Eupercaria</taxon>
        <taxon>Perciformes</taxon>
        <taxon>Notothenioidei</taxon>
        <taxon>Nototheniidae</taxon>
        <taxon>Pagothenia</taxon>
    </lineage>
</organism>
<comment type="caution">
    <text evidence="4">The sequence shown here is derived from an EMBL/GenBank/DDBJ whole genome shotgun (WGS) entry which is preliminary data.</text>
</comment>